<accession>A0A538UE84</accession>
<gene>
    <name evidence="1" type="ORF">E6K81_00880</name>
</gene>
<comment type="caution">
    <text evidence="1">The sequence shown here is derived from an EMBL/GenBank/DDBJ whole genome shotgun (WGS) entry which is preliminary data.</text>
</comment>
<dbReference type="EMBL" id="VBPB01000008">
    <property type="protein sequence ID" value="TMQ74183.1"/>
    <property type="molecule type" value="Genomic_DNA"/>
</dbReference>
<evidence type="ECO:0000313" key="2">
    <source>
        <dbReference type="Proteomes" id="UP000319771"/>
    </source>
</evidence>
<name>A0A538UE84_UNCEI</name>
<protein>
    <submittedName>
        <fullName evidence="1">Uncharacterized protein</fullName>
    </submittedName>
</protein>
<dbReference type="AlphaFoldDB" id="A0A538UE84"/>
<sequence length="59" mass="6214">MSIHGDRYLDLVVDLEGDAGPAVVGRVGAADCPDALMPGERVSVRFTMGVMVRVAREVG</sequence>
<evidence type="ECO:0000313" key="1">
    <source>
        <dbReference type="EMBL" id="TMQ74183.1"/>
    </source>
</evidence>
<organism evidence="1 2">
    <name type="scientific">Eiseniibacteriota bacterium</name>
    <dbReference type="NCBI Taxonomy" id="2212470"/>
    <lineage>
        <taxon>Bacteria</taxon>
        <taxon>Candidatus Eiseniibacteriota</taxon>
    </lineage>
</organism>
<proteinExistence type="predicted"/>
<dbReference type="Proteomes" id="UP000319771">
    <property type="component" value="Unassembled WGS sequence"/>
</dbReference>
<reference evidence="1 2" key="1">
    <citation type="journal article" date="2019" name="Nat. Microbiol.">
        <title>Mediterranean grassland soil C-N compound turnover is dependent on rainfall and depth, and is mediated by genomically divergent microorganisms.</title>
        <authorList>
            <person name="Diamond S."/>
            <person name="Andeer P.F."/>
            <person name="Li Z."/>
            <person name="Crits-Christoph A."/>
            <person name="Burstein D."/>
            <person name="Anantharaman K."/>
            <person name="Lane K.R."/>
            <person name="Thomas B.C."/>
            <person name="Pan C."/>
            <person name="Northen T.R."/>
            <person name="Banfield J.F."/>
        </authorList>
    </citation>
    <scope>NUCLEOTIDE SEQUENCE [LARGE SCALE GENOMIC DNA]</scope>
    <source>
        <strain evidence="1">WS_11</strain>
    </source>
</reference>